<dbReference type="AlphaFoldDB" id="X1PBF5"/>
<reference evidence="1" key="1">
    <citation type="journal article" date="2014" name="Front. Microbiol.">
        <title>High frequency of phylogenetically diverse reductive dehalogenase-homologous genes in deep subseafloor sedimentary metagenomes.</title>
        <authorList>
            <person name="Kawai M."/>
            <person name="Futagami T."/>
            <person name="Toyoda A."/>
            <person name="Takaki Y."/>
            <person name="Nishi S."/>
            <person name="Hori S."/>
            <person name="Arai W."/>
            <person name="Tsubouchi T."/>
            <person name="Morono Y."/>
            <person name="Uchiyama I."/>
            <person name="Ito T."/>
            <person name="Fujiyama A."/>
            <person name="Inagaki F."/>
            <person name="Takami H."/>
        </authorList>
    </citation>
    <scope>NUCLEOTIDE SEQUENCE</scope>
    <source>
        <strain evidence="1">Expedition CK06-06</strain>
    </source>
</reference>
<sequence>MNWTRIREKAARVIRRVTIFTGSVTLIVISANLFAPKATQAVVAALVQVVNNVSVVNPVDSSSNP</sequence>
<comment type="caution">
    <text evidence="1">The sequence shown here is derived from an EMBL/GenBank/DDBJ whole genome shotgun (WGS) entry which is preliminary data.</text>
</comment>
<feature type="non-terminal residue" evidence="1">
    <location>
        <position position="65"/>
    </location>
</feature>
<gene>
    <name evidence="1" type="ORF">S06H3_61565</name>
</gene>
<proteinExistence type="predicted"/>
<organism evidence="1">
    <name type="scientific">marine sediment metagenome</name>
    <dbReference type="NCBI Taxonomy" id="412755"/>
    <lineage>
        <taxon>unclassified sequences</taxon>
        <taxon>metagenomes</taxon>
        <taxon>ecological metagenomes</taxon>
    </lineage>
</organism>
<accession>X1PBF5</accession>
<dbReference type="EMBL" id="BARV01040399">
    <property type="protein sequence ID" value="GAI53637.1"/>
    <property type="molecule type" value="Genomic_DNA"/>
</dbReference>
<protein>
    <submittedName>
        <fullName evidence="1">Uncharacterized protein</fullName>
    </submittedName>
</protein>
<evidence type="ECO:0000313" key="1">
    <source>
        <dbReference type="EMBL" id="GAI53637.1"/>
    </source>
</evidence>
<name>X1PBF5_9ZZZZ</name>